<dbReference type="EMBL" id="MOOE01000006">
    <property type="protein sequence ID" value="KAK1528678.1"/>
    <property type="molecule type" value="Genomic_DNA"/>
</dbReference>
<gene>
    <name evidence="2" type="ORF">CCOS01_06512</name>
</gene>
<accession>A0AAI9YZG2</accession>
<keyword evidence="3" id="KW-1185">Reference proteome</keyword>
<dbReference type="RefSeq" id="XP_060314380.1">
    <property type="nucleotide sequence ID" value="XM_060454680.1"/>
</dbReference>
<evidence type="ECO:0000313" key="2">
    <source>
        <dbReference type="EMBL" id="KAK1528678.1"/>
    </source>
</evidence>
<proteinExistence type="predicted"/>
<evidence type="ECO:0000256" key="1">
    <source>
        <dbReference type="SAM" id="SignalP"/>
    </source>
</evidence>
<name>A0AAI9YZG2_9PEZI</name>
<dbReference type="Proteomes" id="UP001240678">
    <property type="component" value="Unassembled WGS sequence"/>
</dbReference>
<comment type="caution">
    <text evidence="2">The sequence shown here is derived from an EMBL/GenBank/DDBJ whole genome shotgun (WGS) entry which is preliminary data.</text>
</comment>
<keyword evidence="1" id="KW-0732">Signal</keyword>
<dbReference type="GeneID" id="85338227"/>
<evidence type="ECO:0000313" key="3">
    <source>
        <dbReference type="Proteomes" id="UP001240678"/>
    </source>
</evidence>
<dbReference type="AlphaFoldDB" id="A0AAI9YZG2"/>
<protein>
    <submittedName>
        <fullName evidence="2">Uncharacterized protein</fullName>
    </submittedName>
</protein>
<feature type="signal peptide" evidence="1">
    <location>
        <begin position="1"/>
        <end position="22"/>
    </location>
</feature>
<sequence length="99" mass="10543">MLFQPSQVFVLALGLLSATATAAPTEVVEPRAEVLDIGACYSSKFTCAFQGCLAGYTCSQHTGGTDYCCVKWGSVTFHRSPNLFGFGRGPDSIPTIGWE</sequence>
<reference evidence="2 3" key="1">
    <citation type="submission" date="2016-10" db="EMBL/GenBank/DDBJ databases">
        <title>The genome sequence of Colletotrichum fioriniae PJ7.</title>
        <authorList>
            <person name="Baroncelli R."/>
        </authorList>
    </citation>
    <scope>NUCLEOTIDE SEQUENCE [LARGE SCALE GENOMIC DNA]</scope>
    <source>
        <strain evidence="2 3">IMI 309622</strain>
    </source>
</reference>
<organism evidence="2 3">
    <name type="scientific">Colletotrichum costaricense</name>
    <dbReference type="NCBI Taxonomy" id="1209916"/>
    <lineage>
        <taxon>Eukaryota</taxon>
        <taxon>Fungi</taxon>
        <taxon>Dikarya</taxon>
        <taxon>Ascomycota</taxon>
        <taxon>Pezizomycotina</taxon>
        <taxon>Sordariomycetes</taxon>
        <taxon>Hypocreomycetidae</taxon>
        <taxon>Glomerellales</taxon>
        <taxon>Glomerellaceae</taxon>
        <taxon>Colletotrichum</taxon>
        <taxon>Colletotrichum acutatum species complex</taxon>
    </lineage>
</organism>
<feature type="chain" id="PRO_5042617121" evidence="1">
    <location>
        <begin position="23"/>
        <end position="99"/>
    </location>
</feature>